<comment type="caution">
    <text evidence="1">The sequence shown here is derived from an EMBL/GenBank/DDBJ whole genome shotgun (WGS) entry which is preliminary data.</text>
</comment>
<dbReference type="RefSeq" id="WP_012704241.1">
    <property type="nucleotide sequence ID" value="NZ_CP013847.1"/>
</dbReference>
<accession>A0A6B3Z8Z3</accession>
<name>A0A6B3Z8Z3_CLOBO</name>
<dbReference type="Proteomes" id="UP000478995">
    <property type="component" value="Unassembled WGS sequence"/>
</dbReference>
<dbReference type="EMBL" id="SWOY01000013">
    <property type="protein sequence ID" value="NFG18638.1"/>
    <property type="molecule type" value="Genomic_DNA"/>
</dbReference>
<evidence type="ECO:0008006" key="3">
    <source>
        <dbReference type="Google" id="ProtNLM"/>
    </source>
</evidence>
<proteinExistence type="predicted"/>
<dbReference type="AlphaFoldDB" id="A0A6B3Z8Z3"/>
<evidence type="ECO:0000313" key="1">
    <source>
        <dbReference type="EMBL" id="NFG18638.1"/>
    </source>
</evidence>
<evidence type="ECO:0000313" key="2">
    <source>
        <dbReference type="Proteomes" id="UP000478995"/>
    </source>
</evidence>
<sequence>MNFRAIEYIARKKVGMNILCNAMARKLESQAKNDAKWIDRTSNARQGLKGGCEGGGNNYSIYLAHGVEYGEILEEGSKPHVIAPKNGKALYWKGAAHPVKKVNHPGTKGFKTIENTLEGNREVIKSAVLRYWSDD</sequence>
<gene>
    <name evidence="1" type="ORF">FC794_18050</name>
</gene>
<protein>
    <recommendedName>
        <fullName evidence="3">HK97 gp10 family phage protein</fullName>
    </recommendedName>
</protein>
<organism evidence="1 2">
    <name type="scientific">Clostridium botulinum</name>
    <dbReference type="NCBI Taxonomy" id="1491"/>
    <lineage>
        <taxon>Bacteria</taxon>
        <taxon>Bacillati</taxon>
        <taxon>Bacillota</taxon>
        <taxon>Clostridia</taxon>
        <taxon>Eubacteriales</taxon>
        <taxon>Clostridiaceae</taxon>
        <taxon>Clostridium</taxon>
    </lineage>
</organism>
<reference evidence="1 2" key="1">
    <citation type="submission" date="2019-04" db="EMBL/GenBank/DDBJ databases">
        <title>Genome sequencing of Clostridium botulinum Groups I-IV and Clostridium butyricum.</title>
        <authorList>
            <person name="Brunt J."/>
            <person name="Van Vliet A.H.M."/>
            <person name="Stringer S.C."/>
            <person name="Carter A.T."/>
            <person name="Peck M.W."/>
        </authorList>
    </citation>
    <scope>NUCLEOTIDE SEQUENCE [LARGE SCALE GENOMIC DNA]</scope>
    <source>
        <strain evidence="1 2">IFR 18/037</strain>
    </source>
</reference>